<sequence>MSKYKIAVVVPRMITGEIGGAERFFTGLINSLNTPTTSANLVQVLVDESSFETIQESYLRCYDLDVSDYDAVISTKAPTFLVRHPNHICYLVHTIRVFYDMFEQEFGHGNQIIRTQRDTIQKLDTGALSSPRTKKVFTIGNEVSQRLLKWNGIKSEVLHPALVLDNFHQGNYEYIFMPGRLHRWKRVDLVIKAMRHLQHPIRLKIVGTGEQEQELRELSGTDERIQFLGRVSDEELLDLYANALVIPFVPIREDYGYVTLEAFAHTKPVISCQDSGECLQFVKNGINGFVVAPQAKEIAKAIEYFINDPEQAKVMGKRGKLDISHINWSNISQRLLDVLRE</sequence>
<dbReference type="CDD" id="cd03801">
    <property type="entry name" value="GT4_PimA-like"/>
    <property type="match status" value="1"/>
</dbReference>
<dbReference type="InterPro" id="IPR001296">
    <property type="entry name" value="Glyco_trans_1"/>
</dbReference>
<accession>A0A6H2C381</accession>
<evidence type="ECO:0000259" key="1">
    <source>
        <dbReference type="Pfam" id="PF00534"/>
    </source>
</evidence>
<keyword evidence="2" id="KW-0808">Transferase</keyword>
<dbReference type="SUPFAM" id="SSF53756">
    <property type="entry name" value="UDP-Glycosyltransferase/glycogen phosphorylase"/>
    <property type="match status" value="1"/>
</dbReference>
<dbReference type="AlphaFoldDB" id="A0A6H2C381"/>
<evidence type="ECO:0000313" key="2">
    <source>
        <dbReference type="EMBL" id="QJB45977.1"/>
    </source>
</evidence>
<dbReference type="Proteomes" id="UP000502433">
    <property type="component" value="Chromosome"/>
</dbReference>
<dbReference type="Pfam" id="PF00534">
    <property type="entry name" value="Glycos_transf_1"/>
    <property type="match status" value="1"/>
</dbReference>
<dbReference type="InterPro" id="IPR050194">
    <property type="entry name" value="Glycosyltransferase_grp1"/>
</dbReference>
<proteinExistence type="predicted"/>
<reference evidence="2 3" key="1">
    <citation type="submission" date="2020-04" db="EMBL/GenBank/DDBJ databases">
        <title>Genome-Wide Identification of 5-Methylcytosine Sites in Bacterial Genomes By High-Throughput Sequencing of MspJI Restriction Fragments.</title>
        <authorList>
            <person name="Wu V."/>
        </authorList>
    </citation>
    <scope>NUCLEOTIDE SEQUENCE [LARGE SCALE GENOMIC DNA]</scope>
    <source>
        <strain evidence="2 3">CCAP 1403/13f</strain>
    </source>
</reference>
<gene>
    <name evidence="2" type="ORF">HGD76_19205</name>
</gene>
<feature type="domain" description="Glycosyl transferase family 1" evidence="1">
    <location>
        <begin position="168"/>
        <end position="320"/>
    </location>
</feature>
<dbReference type="Gene3D" id="3.40.50.2000">
    <property type="entry name" value="Glycogen Phosphorylase B"/>
    <property type="match status" value="2"/>
</dbReference>
<protein>
    <submittedName>
        <fullName evidence="2">Glycosyltransferase family 4 protein</fullName>
    </submittedName>
</protein>
<dbReference type="PANTHER" id="PTHR45947">
    <property type="entry name" value="SULFOQUINOVOSYL TRANSFERASE SQD2"/>
    <property type="match status" value="1"/>
</dbReference>
<dbReference type="KEGG" id="dfs:HGD76_19205"/>
<organism evidence="2 3">
    <name type="scientific">Dolichospermum flos-aquae CCAP 1403/13F</name>
    <dbReference type="NCBI Taxonomy" id="315271"/>
    <lineage>
        <taxon>Bacteria</taxon>
        <taxon>Bacillati</taxon>
        <taxon>Cyanobacteriota</taxon>
        <taxon>Cyanophyceae</taxon>
        <taxon>Nostocales</taxon>
        <taxon>Aphanizomenonaceae</taxon>
        <taxon>Dolichospermum</taxon>
    </lineage>
</organism>
<dbReference type="GO" id="GO:0016757">
    <property type="term" value="F:glycosyltransferase activity"/>
    <property type="evidence" value="ECO:0007669"/>
    <property type="project" value="InterPro"/>
</dbReference>
<evidence type="ECO:0000313" key="3">
    <source>
        <dbReference type="Proteomes" id="UP000502433"/>
    </source>
</evidence>
<name>A0A6H2C381_DOLFA</name>
<dbReference type="RefSeq" id="WP_168696714.1">
    <property type="nucleotide sequence ID" value="NZ_CP051206.1"/>
</dbReference>
<dbReference type="PANTHER" id="PTHR45947:SF13">
    <property type="entry name" value="TRANSFERASE"/>
    <property type="match status" value="1"/>
</dbReference>
<reference evidence="2 3" key="2">
    <citation type="submission" date="2020-04" db="EMBL/GenBank/DDBJ databases">
        <authorList>
            <person name="Fomenkov A."/>
            <person name="Anton B.P."/>
            <person name="Roberts R.J."/>
        </authorList>
    </citation>
    <scope>NUCLEOTIDE SEQUENCE [LARGE SCALE GENOMIC DNA]</scope>
    <source>
        <strain evidence="2 3">CCAP 1403/13f</strain>
    </source>
</reference>
<dbReference type="EMBL" id="CP051206">
    <property type="protein sequence ID" value="QJB45977.1"/>
    <property type="molecule type" value="Genomic_DNA"/>
</dbReference>